<dbReference type="PANTHER" id="PTHR13144">
    <property type="entry name" value="TEX261 PROTEIN"/>
    <property type="match status" value="1"/>
</dbReference>
<feature type="transmembrane region" description="Helical" evidence="6">
    <location>
        <begin position="125"/>
        <end position="146"/>
    </location>
</feature>
<evidence type="ECO:0000256" key="2">
    <source>
        <dbReference type="ARBA" id="ARBA00008096"/>
    </source>
</evidence>
<dbReference type="EMBL" id="JADGIZ020000013">
    <property type="protein sequence ID" value="KAL2916949.1"/>
    <property type="molecule type" value="Genomic_DNA"/>
</dbReference>
<keyword evidence="8" id="KW-1185">Reference proteome</keyword>
<feature type="transmembrane region" description="Helical" evidence="6">
    <location>
        <begin position="42"/>
        <end position="60"/>
    </location>
</feature>
<evidence type="ECO:0000256" key="3">
    <source>
        <dbReference type="ARBA" id="ARBA00022692"/>
    </source>
</evidence>
<evidence type="ECO:0000256" key="5">
    <source>
        <dbReference type="ARBA" id="ARBA00023136"/>
    </source>
</evidence>
<evidence type="ECO:0000256" key="6">
    <source>
        <dbReference type="SAM" id="Phobius"/>
    </source>
</evidence>
<evidence type="ECO:0000313" key="7">
    <source>
        <dbReference type="EMBL" id="KAL2916949.1"/>
    </source>
</evidence>
<comment type="similarity">
    <text evidence="2">Belongs to the SVP26 family.</text>
</comment>
<organism evidence="7 8">
    <name type="scientific">Polyrhizophydium stewartii</name>
    <dbReference type="NCBI Taxonomy" id="2732419"/>
    <lineage>
        <taxon>Eukaryota</taxon>
        <taxon>Fungi</taxon>
        <taxon>Fungi incertae sedis</taxon>
        <taxon>Chytridiomycota</taxon>
        <taxon>Chytridiomycota incertae sedis</taxon>
        <taxon>Chytridiomycetes</taxon>
        <taxon>Rhizophydiales</taxon>
        <taxon>Rhizophydiales incertae sedis</taxon>
        <taxon>Polyrhizophydium</taxon>
    </lineage>
</organism>
<dbReference type="InterPro" id="IPR007277">
    <property type="entry name" value="Svp26/Tex261"/>
</dbReference>
<dbReference type="PANTHER" id="PTHR13144:SF0">
    <property type="entry name" value="PROTEIN TEX261"/>
    <property type="match status" value="1"/>
</dbReference>
<evidence type="ECO:0000256" key="1">
    <source>
        <dbReference type="ARBA" id="ARBA00004141"/>
    </source>
</evidence>
<evidence type="ECO:0000313" key="8">
    <source>
        <dbReference type="Proteomes" id="UP001527925"/>
    </source>
</evidence>
<keyword evidence="3 6" id="KW-0812">Transmembrane</keyword>
<feature type="transmembrane region" description="Helical" evidence="6">
    <location>
        <begin position="6"/>
        <end position="30"/>
    </location>
</feature>
<protein>
    <submittedName>
        <fullName evidence="7">Erv26 superfamily protein</fullName>
    </submittedName>
</protein>
<name>A0ABR4NBU1_9FUNG</name>
<dbReference type="Pfam" id="PF04148">
    <property type="entry name" value="Erv26"/>
    <property type="match status" value="1"/>
</dbReference>
<comment type="subcellular location">
    <subcellularLocation>
        <location evidence="1">Membrane</location>
        <topology evidence="1">Multi-pass membrane protein</topology>
    </subcellularLocation>
</comment>
<evidence type="ECO:0000256" key="4">
    <source>
        <dbReference type="ARBA" id="ARBA00022989"/>
    </source>
</evidence>
<keyword evidence="4 6" id="KW-1133">Transmembrane helix</keyword>
<proteinExistence type="inferred from homology"/>
<feature type="transmembrane region" description="Helical" evidence="6">
    <location>
        <begin position="93"/>
        <end position="113"/>
    </location>
</feature>
<reference evidence="7 8" key="1">
    <citation type="submission" date="2023-09" db="EMBL/GenBank/DDBJ databases">
        <title>Pangenome analysis of Batrachochytrium dendrobatidis and related Chytrids.</title>
        <authorList>
            <person name="Yacoub M.N."/>
            <person name="Stajich J.E."/>
            <person name="James T.Y."/>
        </authorList>
    </citation>
    <scope>NUCLEOTIDE SEQUENCE [LARGE SCALE GENOMIC DNA]</scope>
    <source>
        <strain evidence="7 8">JEL0888</strain>
    </source>
</reference>
<accession>A0ABR4NBU1</accession>
<keyword evidence="5 6" id="KW-0472">Membrane</keyword>
<sequence length="200" mass="22394">MFLYLLTVFGGVVGVAFLTLCLACGLYFLAEFIEENTVLTKKIIRYTIWASLGAHMILWVADSFPFLRIVFSMACLGWYSLMLPAFPAINISSAVFIVSCVLVITNHFVWFVYFAGRRTSFSEIASFFGLLVWLVPFLFFISLTANDYTLPAFDARAHSPKPSDPDVAYKKRSGNIIKAFAAFLSSKKEELMPSSSSKIL</sequence>
<dbReference type="Proteomes" id="UP001527925">
    <property type="component" value="Unassembled WGS sequence"/>
</dbReference>
<comment type="caution">
    <text evidence="7">The sequence shown here is derived from an EMBL/GenBank/DDBJ whole genome shotgun (WGS) entry which is preliminary data.</text>
</comment>
<gene>
    <name evidence="7" type="primary">SVP26</name>
    <name evidence="7" type="ORF">HK105_203381</name>
</gene>